<accession>A0ACD2UB71</accession>
<dbReference type="Proteomes" id="UP001158048">
    <property type="component" value="Unassembled WGS sequence"/>
</dbReference>
<organism evidence="1 2">
    <name type="scientific">Pseudomonas helmanticensis</name>
    <dbReference type="NCBI Taxonomy" id="1471381"/>
    <lineage>
        <taxon>Bacteria</taxon>
        <taxon>Pseudomonadati</taxon>
        <taxon>Pseudomonadota</taxon>
        <taxon>Gammaproteobacteria</taxon>
        <taxon>Pseudomonadales</taxon>
        <taxon>Pseudomonadaceae</taxon>
        <taxon>Pseudomonas</taxon>
    </lineage>
</organism>
<proteinExistence type="predicted"/>
<evidence type="ECO:0000313" key="2">
    <source>
        <dbReference type="Proteomes" id="UP001158048"/>
    </source>
</evidence>
<keyword evidence="2" id="KW-1185">Reference proteome</keyword>
<reference evidence="1" key="1">
    <citation type="submission" date="2017-05" db="EMBL/GenBank/DDBJ databases">
        <authorList>
            <person name="Varghese N."/>
            <person name="Submissions S."/>
        </authorList>
    </citation>
    <scope>NUCLEOTIDE SEQUENCE</scope>
    <source>
        <strain evidence="1">LMG 28168</strain>
    </source>
</reference>
<comment type="caution">
    <text evidence="1">The sequence shown here is derived from an EMBL/GenBank/DDBJ whole genome shotgun (WGS) entry which is preliminary data.</text>
</comment>
<sequence length="32" mass="3895">MPERMNETFPVLITSKLLDQVIKAHARWRWRA</sequence>
<evidence type="ECO:0000313" key="1">
    <source>
        <dbReference type="EMBL" id="SMQ29001.1"/>
    </source>
</evidence>
<name>A0ACD2UB71_9PSED</name>
<dbReference type="EMBL" id="FXUY01000001">
    <property type="protein sequence ID" value="SMQ29001.1"/>
    <property type="molecule type" value="Genomic_DNA"/>
</dbReference>
<protein>
    <submittedName>
        <fullName evidence="1">Uncharacterized protein</fullName>
    </submittedName>
</protein>
<gene>
    <name evidence="1" type="ORF">SAMN04488483_4701</name>
</gene>